<dbReference type="GO" id="GO:0015074">
    <property type="term" value="P:DNA integration"/>
    <property type="evidence" value="ECO:0007669"/>
    <property type="project" value="InterPro"/>
</dbReference>
<evidence type="ECO:0000256" key="3">
    <source>
        <dbReference type="ARBA" id="ARBA00022695"/>
    </source>
</evidence>
<dbReference type="Pfam" id="PF24626">
    <property type="entry name" value="SH3_Tf2-1"/>
    <property type="match status" value="1"/>
</dbReference>
<evidence type="ECO:0000313" key="14">
    <source>
        <dbReference type="EMBL" id="CAA7014963.1"/>
    </source>
</evidence>
<dbReference type="InterPro" id="IPR036397">
    <property type="entry name" value="RNaseH_sf"/>
</dbReference>
<keyword evidence="9" id="KW-0175">Coiled coil</keyword>
<dbReference type="InterPro" id="IPR043128">
    <property type="entry name" value="Rev_trsase/Diguanyl_cyclase"/>
</dbReference>
<organism evidence="14 15">
    <name type="scientific">Microthlaspi erraticum</name>
    <dbReference type="NCBI Taxonomy" id="1685480"/>
    <lineage>
        <taxon>Eukaryota</taxon>
        <taxon>Viridiplantae</taxon>
        <taxon>Streptophyta</taxon>
        <taxon>Embryophyta</taxon>
        <taxon>Tracheophyta</taxon>
        <taxon>Spermatophyta</taxon>
        <taxon>Magnoliopsida</taxon>
        <taxon>eudicotyledons</taxon>
        <taxon>Gunneridae</taxon>
        <taxon>Pentapetalae</taxon>
        <taxon>rosids</taxon>
        <taxon>malvids</taxon>
        <taxon>Brassicales</taxon>
        <taxon>Brassicaceae</taxon>
        <taxon>Coluteocarpeae</taxon>
        <taxon>Microthlaspi</taxon>
    </lineage>
</organism>
<dbReference type="CDD" id="cd09274">
    <property type="entry name" value="RNase_HI_RT_Ty3"/>
    <property type="match status" value="1"/>
</dbReference>
<dbReference type="CDD" id="cd00303">
    <property type="entry name" value="retropepsin_like"/>
    <property type="match status" value="1"/>
</dbReference>
<feature type="region of interest" description="Disordered" evidence="10">
    <location>
        <begin position="1424"/>
        <end position="1443"/>
    </location>
</feature>
<dbReference type="Gene3D" id="2.40.70.10">
    <property type="entry name" value="Acid Proteases"/>
    <property type="match status" value="1"/>
</dbReference>
<gene>
    <name evidence="14" type="ORF">MERR_LOCUS2198</name>
</gene>
<dbReference type="GO" id="GO:0008270">
    <property type="term" value="F:zinc ion binding"/>
    <property type="evidence" value="ECO:0007669"/>
    <property type="project" value="UniProtKB-KW"/>
</dbReference>
<dbReference type="FunFam" id="3.30.70.270:FF:000026">
    <property type="entry name" value="Transposon Ty3-G Gag-Pol polyprotein"/>
    <property type="match status" value="1"/>
</dbReference>
<dbReference type="GO" id="GO:0004519">
    <property type="term" value="F:endonuclease activity"/>
    <property type="evidence" value="ECO:0007669"/>
    <property type="project" value="UniProtKB-KW"/>
</dbReference>
<keyword evidence="4" id="KW-0540">Nuclease</keyword>
<dbReference type="OrthoDB" id="1096817at2759"/>
<evidence type="ECO:0000259" key="12">
    <source>
        <dbReference type="PROSITE" id="PS50878"/>
    </source>
</evidence>
<evidence type="ECO:0000256" key="2">
    <source>
        <dbReference type="ARBA" id="ARBA00022679"/>
    </source>
</evidence>
<dbReference type="InterPro" id="IPR001878">
    <property type="entry name" value="Znf_CCHC"/>
</dbReference>
<dbReference type="InterPro" id="IPR043502">
    <property type="entry name" value="DNA/RNA_pol_sf"/>
</dbReference>
<dbReference type="Pfam" id="PF17921">
    <property type="entry name" value="Integrase_H2C2"/>
    <property type="match status" value="1"/>
</dbReference>
<keyword evidence="2" id="KW-0808">Transferase</keyword>
<dbReference type="PROSITE" id="PS50994">
    <property type="entry name" value="INTEGRASE"/>
    <property type="match status" value="1"/>
</dbReference>
<feature type="domain" description="CCHC-type" evidence="11">
    <location>
        <begin position="307"/>
        <end position="322"/>
    </location>
</feature>
<dbReference type="Gene3D" id="3.30.420.10">
    <property type="entry name" value="Ribonuclease H-like superfamily/Ribonuclease H"/>
    <property type="match status" value="1"/>
</dbReference>
<feature type="coiled-coil region" evidence="9">
    <location>
        <begin position="15"/>
        <end position="42"/>
    </location>
</feature>
<dbReference type="InterPro" id="IPR005162">
    <property type="entry name" value="Retrotrans_gag_dom"/>
</dbReference>
<dbReference type="Pfam" id="PF03732">
    <property type="entry name" value="Retrotrans_gag"/>
    <property type="match status" value="1"/>
</dbReference>
<keyword evidence="3" id="KW-0548">Nucleotidyltransferase</keyword>
<feature type="domain" description="Integrase catalytic" evidence="13">
    <location>
        <begin position="1129"/>
        <end position="1294"/>
    </location>
</feature>
<feature type="compositionally biased region" description="Acidic residues" evidence="10">
    <location>
        <begin position="1434"/>
        <end position="1443"/>
    </location>
</feature>
<dbReference type="Gene3D" id="1.10.340.70">
    <property type="match status" value="1"/>
</dbReference>
<evidence type="ECO:0000256" key="4">
    <source>
        <dbReference type="ARBA" id="ARBA00022722"/>
    </source>
</evidence>
<keyword evidence="8" id="KW-0863">Zinc-finger</keyword>
<evidence type="ECO:0000256" key="1">
    <source>
        <dbReference type="ARBA" id="ARBA00012493"/>
    </source>
</evidence>
<dbReference type="InterPro" id="IPR041588">
    <property type="entry name" value="Integrase_H2C2"/>
</dbReference>
<proteinExistence type="predicted"/>
<dbReference type="InterPro" id="IPR012337">
    <property type="entry name" value="RNaseH-like_sf"/>
</dbReference>
<feature type="domain" description="Reverse transcriptase" evidence="12">
    <location>
        <begin position="618"/>
        <end position="797"/>
    </location>
</feature>
<dbReference type="SUPFAM" id="SSF56672">
    <property type="entry name" value="DNA/RNA polymerases"/>
    <property type="match status" value="1"/>
</dbReference>
<dbReference type="EMBL" id="CACVBM020000133">
    <property type="protein sequence ID" value="CAA7014963.1"/>
    <property type="molecule type" value="Genomic_DNA"/>
</dbReference>
<evidence type="ECO:0000313" key="15">
    <source>
        <dbReference type="Proteomes" id="UP000467841"/>
    </source>
</evidence>
<keyword evidence="8" id="KW-0862">Zinc</keyword>
<dbReference type="CDD" id="cd01647">
    <property type="entry name" value="RT_LTR"/>
    <property type="match status" value="1"/>
</dbReference>
<dbReference type="GO" id="GO:0003964">
    <property type="term" value="F:RNA-directed DNA polymerase activity"/>
    <property type="evidence" value="ECO:0007669"/>
    <property type="project" value="UniProtKB-KW"/>
</dbReference>
<keyword evidence="7" id="KW-0695">RNA-directed DNA polymerase</keyword>
<dbReference type="InterPro" id="IPR056924">
    <property type="entry name" value="SH3_Tf2-1"/>
</dbReference>
<evidence type="ECO:0000256" key="6">
    <source>
        <dbReference type="ARBA" id="ARBA00022801"/>
    </source>
</evidence>
<keyword evidence="6" id="KW-0378">Hydrolase</keyword>
<dbReference type="Gene3D" id="3.30.70.270">
    <property type="match status" value="2"/>
</dbReference>
<feature type="compositionally biased region" description="Acidic residues" evidence="10">
    <location>
        <begin position="87"/>
        <end position="100"/>
    </location>
</feature>
<dbReference type="GO" id="GO:0016787">
    <property type="term" value="F:hydrolase activity"/>
    <property type="evidence" value="ECO:0007669"/>
    <property type="project" value="UniProtKB-KW"/>
</dbReference>
<dbReference type="Pfam" id="PF00078">
    <property type="entry name" value="RVT_1"/>
    <property type="match status" value="1"/>
</dbReference>
<dbReference type="PANTHER" id="PTHR35046">
    <property type="entry name" value="ZINC KNUCKLE (CCHC-TYPE) FAMILY PROTEIN"/>
    <property type="match status" value="1"/>
</dbReference>
<evidence type="ECO:0000256" key="10">
    <source>
        <dbReference type="SAM" id="MobiDB-lite"/>
    </source>
</evidence>
<dbReference type="InterPro" id="IPR021109">
    <property type="entry name" value="Peptidase_aspartic_dom_sf"/>
</dbReference>
<evidence type="ECO:0000256" key="7">
    <source>
        <dbReference type="ARBA" id="ARBA00022918"/>
    </source>
</evidence>
<evidence type="ECO:0000256" key="8">
    <source>
        <dbReference type="PROSITE-ProRule" id="PRU00047"/>
    </source>
</evidence>
<keyword evidence="5" id="KW-0255">Endonuclease</keyword>
<evidence type="ECO:0000259" key="13">
    <source>
        <dbReference type="PROSITE" id="PS50994"/>
    </source>
</evidence>
<protein>
    <recommendedName>
        <fullName evidence="1">RNA-directed DNA polymerase</fullName>
        <ecNumber evidence="1">2.7.7.49</ecNumber>
    </recommendedName>
</protein>
<dbReference type="SMART" id="SM00343">
    <property type="entry name" value="ZnF_C2HC"/>
    <property type="match status" value="1"/>
</dbReference>
<dbReference type="InterPro" id="IPR000477">
    <property type="entry name" value="RT_dom"/>
</dbReference>
<dbReference type="InterPro" id="IPR001584">
    <property type="entry name" value="Integrase_cat-core"/>
</dbReference>
<name>A0A6D2HLB5_9BRAS</name>
<dbReference type="GO" id="GO:0003676">
    <property type="term" value="F:nucleic acid binding"/>
    <property type="evidence" value="ECO:0007669"/>
    <property type="project" value="InterPro"/>
</dbReference>
<dbReference type="EC" id="2.7.7.49" evidence="1"/>
<dbReference type="PROSITE" id="PS50878">
    <property type="entry name" value="RT_POL"/>
    <property type="match status" value="1"/>
</dbReference>
<feature type="region of interest" description="Disordered" evidence="10">
    <location>
        <begin position="47"/>
        <end position="108"/>
    </location>
</feature>
<keyword evidence="15" id="KW-1185">Reference proteome</keyword>
<evidence type="ECO:0000256" key="5">
    <source>
        <dbReference type="ARBA" id="ARBA00022759"/>
    </source>
</evidence>
<evidence type="ECO:0000259" key="11">
    <source>
        <dbReference type="PROSITE" id="PS50158"/>
    </source>
</evidence>
<evidence type="ECO:0000256" key="9">
    <source>
        <dbReference type="SAM" id="Coils"/>
    </source>
</evidence>
<accession>A0A6D2HLB5</accession>
<keyword evidence="8" id="KW-0479">Metal-binding</keyword>
<dbReference type="Gene3D" id="3.10.10.10">
    <property type="entry name" value="HIV Type 1 Reverse Transcriptase, subunit A, domain 1"/>
    <property type="match status" value="1"/>
</dbReference>
<dbReference type="InterPro" id="IPR041373">
    <property type="entry name" value="RT_RNaseH"/>
</dbReference>
<reference evidence="14" key="1">
    <citation type="submission" date="2020-01" db="EMBL/GenBank/DDBJ databases">
        <authorList>
            <person name="Mishra B."/>
        </authorList>
    </citation>
    <scope>NUCLEOTIDE SEQUENCE [LARGE SCALE GENOMIC DNA]</scope>
</reference>
<dbReference type="FunFam" id="3.10.20.370:FF:000001">
    <property type="entry name" value="Retrovirus-related Pol polyprotein from transposon 17.6-like protein"/>
    <property type="match status" value="1"/>
</dbReference>
<dbReference type="Pfam" id="PF17917">
    <property type="entry name" value="RT_RNaseH"/>
    <property type="match status" value="1"/>
</dbReference>
<dbReference type="SUPFAM" id="SSF53098">
    <property type="entry name" value="Ribonuclease H-like"/>
    <property type="match status" value="1"/>
</dbReference>
<sequence length="1443" mass="165964">MGDQPLAKADIEGISEALTTNLTALRNQMAALTTQLTAFTNQVVNAGQRDRGREPIRVQQGRNNRAAEPVRVQHGGNNRGVNVEISSSDDEDLEDEEEADQENRQNNHDYRVKADIPLFYGTMGVEEFLDWQIDVDRFFDVMGVPERKQVKMVAIRLKKTAAVWWDKLVVQRQRQRKGPVKTWRRMKQLMLDRFLPEDYEQILYKMYLECVQGKRTVTEYTAEFVRFSERNDLGETDNQKVARYISGLRSSIQERFGLQTVWTVQEASSLALKAELMEKSTRSFSSFKRFTPQNNYEAANEKEKNVCYRCQGQGHKSNVCPSRRTVALLGEEEDEEQEFNEDDEYEGVEFAEEESHEKINIVLQRILLSSKDEGQRKNLFRTHCSIQNKVCNVIVDNGSTENLVSQKLVDFLKLPTKEHENPYPLGWIKKGSQVRVTMTCKVPISIGKHYKEEVICDVLDMDVCHVLFGRPWQYDKDITYRGRDNVILFTWGIHKIAMAPVLDFDKSAGKKKTNFLVMTHSEKELDEAFKETKCLFPVVVKGLMSVVNGEATTPEEVLEILEDFKELTADELPNYLPPMRDIQHHIDLIPGSSLPNLPHYRMSPKENEILREQIEDLLKKGFIRESMSPCAVPVLLVPKKGNQWRMCVDSRAINKITIKYRFPIPRLEDMLDELAGSKIFSKIDLRSGYHQIRIRPGDEWKTAFKSKDGLYEWLVMPFGLSNAPSTFMRLMNQILRPFSGSFVVVYFDDILIYSKTKEEHLDHLKQVLQVLQENQLYVNLKKCTFCTNKLVFLGFVVGEEGIQVDEEKVRAIRDWPAPKSVTEVRSFHGLTTFYRRFVRDFSTITAPITECLKKGKFFWGSEQDKSFALIKEKLCTAPVLALPDFDKVFQVECDASGVGIGAVLSQEKRPVAFFSEKLSEARQRWSTYDQEFYAVFRALRQWEHYLIQREFILFTDHQALKFLHSQKVINKMHARWVSFLQKFPFIIQHKSGTLNKVADALSRRASLLITLAHEIVGFELLKELYESDAEFKELWDKCNGKHPSADFHIRDGFLFKGDRLCIPCSSLREKLIRDLHGGGLSGHLGRDKTIASLEERYYWPHLRRDAGAIVKRCYICQTSKGQSQNTGLYMPLPVPDDIWQDLSMDFVLGLPRTQRGVDSVFVVVDRFSKMTHFIACKKTADASNIAKLFFREVVRLHGVPKTIISDRDTKFLSHFWITLWRMFGTTLKRSSTAHPQTDGQTEVTNRTLGNMIRSVCGDRPKQWDLALPQVEFAYNSAMHSATGKSPFSLVYTSVPKHVVDLVKLPKCPGVSVSAETMAEEIMATKEAVKAKLEATGQKNKVAADKRRRVKVFKEGDEVMVFLRKERFPVGTYRKLQPHKYGPFKVLRKINDNAYVVDLPENMNISNTFNVADIHEYHADGVLYPEENSRSSSSEVEETDVGEV</sequence>
<dbReference type="Proteomes" id="UP000467841">
    <property type="component" value="Unassembled WGS sequence"/>
</dbReference>
<dbReference type="PROSITE" id="PS50158">
    <property type="entry name" value="ZF_CCHC"/>
    <property type="match status" value="1"/>
</dbReference>
<comment type="caution">
    <text evidence="14">The sequence shown here is derived from an EMBL/GenBank/DDBJ whole genome shotgun (WGS) entry which is preliminary data.</text>
</comment>
<dbReference type="PANTHER" id="PTHR35046:SF18">
    <property type="entry name" value="RNA-DIRECTED DNA POLYMERASE"/>
    <property type="match status" value="1"/>
</dbReference>